<reference evidence="2" key="1">
    <citation type="submission" date="2016-10" db="EMBL/GenBank/DDBJ databases">
        <authorList>
            <person name="Varghese N."/>
            <person name="Submissions S."/>
        </authorList>
    </citation>
    <scope>NUCLEOTIDE SEQUENCE [LARGE SCALE GENOMIC DNA]</scope>
    <source>
        <strain evidence="2">DSM 23317</strain>
    </source>
</reference>
<name>A0A1G8R498_9GAMM</name>
<dbReference type="OrthoDB" id="6169442at2"/>
<dbReference type="Gene3D" id="3.20.170.20">
    <property type="entry name" value="Protein of unknown function DUF952"/>
    <property type="match status" value="1"/>
</dbReference>
<keyword evidence="2" id="KW-1185">Reference proteome</keyword>
<dbReference type="InterPro" id="IPR009297">
    <property type="entry name" value="DUF952"/>
</dbReference>
<dbReference type="SUPFAM" id="SSF56399">
    <property type="entry name" value="ADP-ribosylation"/>
    <property type="match status" value="1"/>
</dbReference>
<evidence type="ECO:0000313" key="1">
    <source>
        <dbReference type="EMBL" id="SDJ11792.1"/>
    </source>
</evidence>
<gene>
    <name evidence="1" type="ORF">SAMN04488540_10553</name>
</gene>
<evidence type="ECO:0000313" key="2">
    <source>
        <dbReference type="Proteomes" id="UP000199527"/>
    </source>
</evidence>
<organism evidence="1 2">
    <name type="scientific">Ferrimonas sediminum</name>
    <dbReference type="NCBI Taxonomy" id="718193"/>
    <lineage>
        <taxon>Bacteria</taxon>
        <taxon>Pseudomonadati</taxon>
        <taxon>Pseudomonadota</taxon>
        <taxon>Gammaproteobacteria</taxon>
        <taxon>Alteromonadales</taxon>
        <taxon>Ferrimonadaceae</taxon>
        <taxon>Ferrimonas</taxon>
    </lineage>
</organism>
<dbReference type="Pfam" id="PF06108">
    <property type="entry name" value="DUF952"/>
    <property type="match status" value="1"/>
</dbReference>
<sequence length="115" mass="13178">MLPSLFKVVSLSDWQRTQKTDTVPLCDSDRQHGHIHLNQFDSLEQVTNYYFSEQDQPLALRIDSDAIADRLSHYPASSDKPWPQPCANIDALTLSMVTEILHFDYQPETGFTLQP</sequence>
<dbReference type="EMBL" id="FNEM01000005">
    <property type="protein sequence ID" value="SDJ11792.1"/>
    <property type="molecule type" value="Genomic_DNA"/>
</dbReference>
<proteinExistence type="predicted"/>
<dbReference type="AlphaFoldDB" id="A0A1G8R498"/>
<protein>
    <submittedName>
        <fullName evidence="1">Uncharacterized conserved protein, DUF952 family</fullName>
    </submittedName>
</protein>
<accession>A0A1G8R498</accession>
<dbReference type="Proteomes" id="UP000199527">
    <property type="component" value="Unassembled WGS sequence"/>
</dbReference>
<dbReference type="RefSeq" id="WP_090364541.1">
    <property type="nucleotide sequence ID" value="NZ_FNEM01000005.1"/>
</dbReference>